<evidence type="ECO:0000313" key="1">
    <source>
        <dbReference type="EMBL" id="MDR6209101.1"/>
    </source>
</evidence>
<dbReference type="Proteomes" id="UP001261666">
    <property type="component" value="Unassembled WGS sequence"/>
</dbReference>
<keyword evidence="2" id="KW-1185">Reference proteome</keyword>
<protein>
    <submittedName>
        <fullName evidence="1">Uncharacterized protein</fullName>
    </submittedName>
</protein>
<reference evidence="1" key="1">
    <citation type="submission" date="2023-08" db="EMBL/GenBank/DDBJ databases">
        <title>Functional and genomic diversity of the sorghum phyllosphere microbiome.</title>
        <authorList>
            <person name="Shade A."/>
        </authorList>
    </citation>
    <scope>NUCLEOTIDE SEQUENCE</scope>
    <source>
        <strain evidence="1">SORGH_AS_0885</strain>
    </source>
</reference>
<name>A0ACC6IEC0_9ACTN</name>
<dbReference type="EMBL" id="JAVIZJ010000002">
    <property type="protein sequence ID" value="MDR6209101.1"/>
    <property type="molecule type" value="Genomic_DNA"/>
</dbReference>
<organism evidence="1 2">
    <name type="scientific">Nocardioides zeae</name>
    <dbReference type="NCBI Taxonomy" id="1457234"/>
    <lineage>
        <taxon>Bacteria</taxon>
        <taxon>Bacillati</taxon>
        <taxon>Actinomycetota</taxon>
        <taxon>Actinomycetes</taxon>
        <taxon>Propionibacteriales</taxon>
        <taxon>Nocardioidaceae</taxon>
        <taxon>Nocardioides</taxon>
    </lineage>
</organism>
<gene>
    <name evidence="1" type="ORF">QE364_000793</name>
</gene>
<sequence length="126" mass="13923">MTIAHFLLARIAEDEAKAKAAINEIHRVDTKPGTPSYTTITEPLWVQQDAGGAHVAATGPRVLEEAAAKRRIVQYLGIDASEPLSELDTRGTSLDISVAADNVLRFLAMPYRDHADYNRDWYVESD</sequence>
<accession>A0ACC6IEC0</accession>
<evidence type="ECO:0000313" key="2">
    <source>
        <dbReference type="Proteomes" id="UP001261666"/>
    </source>
</evidence>
<proteinExistence type="predicted"/>
<comment type="caution">
    <text evidence="1">The sequence shown here is derived from an EMBL/GenBank/DDBJ whole genome shotgun (WGS) entry which is preliminary data.</text>
</comment>